<dbReference type="GO" id="GO:0005524">
    <property type="term" value="F:ATP binding"/>
    <property type="evidence" value="ECO:0007669"/>
    <property type="project" value="InterPro"/>
</dbReference>
<dbReference type="RefSeq" id="WP_407988680.1">
    <property type="nucleotide sequence ID" value="NZ_AP035881.2"/>
</dbReference>
<gene>
    <name evidence="2" type="ORF">KCMC57_26290</name>
</gene>
<dbReference type="PANTHER" id="PTHR43581">
    <property type="entry name" value="ATP/GTP PHOSPHATASE"/>
    <property type="match status" value="1"/>
</dbReference>
<dbReference type="Pfam" id="PF13304">
    <property type="entry name" value="AAA_21"/>
    <property type="match status" value="1"/>
</dbReference>
<dbReference type="InterPro" id="IPR003593">
    <property type="entry name" value="AAA+_ATPase"/>
</dbReference>
<evidence type="ECO:0000313" key="2">
    <source>
        <dbReference type="EMBL" id="BFP46261.1"/>
    </source>
</evidence>
<dbReference type="SMART" id="SM00382">
    <property type="entry name" value="AAA"/>
    <property type="match status" value="1"/>
</dbReference>
<dbReference type="InterPro" id="IPR027417">
    <property type="entry name" value="P-loop_NTPase"/>
</dbReference>
<dbReference type="EMBL" id="AP035881">
    <property type="protein sequence ID" value="BFP46261.1"/>
    <property type="molecule type" value="Genomic_DNA"/>
</dbReference>
<accession>A0AB33JU82</accession>
<organism evidence="2">
    <name type="scientific">Kitasatospora sp. CMC57</name>
    <dbReference type="NCBI Taxonomy" id="3231513"/>
    <lineage>
        <taxon>Bacteria</taxon>
        <taxon>Bacillati</taxon>
        <taxon>Actinomycetota</taxon>
        <taxon>Actinomycetes</taxon>
        <taxon>Kitasatosporales</taxon>
        <taxon>Streptomycetaceae</taxon>
        <taxon>Kitasatospora</taxon>
    </lineage>
</organism>
<dbReference type="Gene3D" id="3.40.50.300">
    <property type="entry name" value="P-loop containing nucleotide triphosphate hydrolases"/>
    <property type="match status" value="2"/>
</dbReference>
<dbReference type="AlphaFoldDB" id="A0AB33JU82"/>
<dbReference type="PANTHER" id="PTHR43581:SF2">
    <property type="entry name" value="EXCINUCLEASE ATPASE SUBUNIT"/>
    <property type="match status" value="1"/>
</dbReference>
<dbReference type="Pfam" id="PF13476">
    <property type="entry name" value="AAA_23"/>
    <property type="match status" value="1"/>
</dbReference>
<sequence length="363" mass="38773">MYVSRLEVENLRGFRGARNVDLDLTRPDGSHAGWTVLAGPNGAGKSTLLAALAAALGEETDPAGWLAPGADEGGIRLDGAHWRVTRTDDGLSARRNGAHGFWACYPARRELTDGVGWLVGQQLQALEYRPGAVELVAGVRGLLDDGLLPAGHRIGRIDSDGVQIDVGGTEYGLSGGFAAVVGLVLGLLARTHHAYPEQELVIEGTPPSVPVPGVVLIDEVEAHLHPEWQQRLGEWLVGHFPRLQFVVSTHSPYVCQAADPGGLVRLPGPGEESAPYVLDEDLYQRIVYGSGDDAALTELFGLPSVYSPQAEAERRLLIALERKLYAGHASSAEVAEYRELGARLNASLSARVDEARDRLGGAR</sequence>
<proteinExistence type="predicted"/>
<name>A0AB33JU82_9ACTN</name>
<dbReference type="InterPro" id="IPR038729">
    <property type="entry name" value="Rad50/SbcC_AAA"/>
</dbReference>
<feature type="domain" description="AAA+ ATPase" evidence="1">
    <location>
        <begin position="31"/>
        <end position="287"/>
    </location>
</feature>
<protein>
    <recommendedName>
        <fullName evidence="1">AAA+ ATPase domain-containing protein</fullName>
    </recommendedName>
</protein>
<dbReference type="InterPro" id="IPR003959">
    <property type="entry name" value="ATPase_AAA_core"/>
</dbReference>
<dbReference type="GO" id="GO:0006302">
    <property type="term" value="P:double-strand break repair"/>
    <property type="evidence" value="ECO:0007669"/>
    <property type="project" value="InterPro"/>
</dbReference>
<dbReference type="SUPFAM" id="SSF52540">
    <property type="entry name" value="P-loop containing nucleoside triphosphate hydrolases"/>
    <property type="match status" value="1"/>
</dbReference>
<dbReference type="GO" id="GO:0016887">
    <property type="term" value="F:ATP hydrolysis activity"/>
    <property type="evidence" value="ECO:0007669"/>
    <property type="project" value="InterPro"/>
</dbReference>
<dbReference type="InterPro" id="IPR051396">
    <property type="entry name" value="Bact_Antivir_Def_Nuclease"/>
</dbReference>
<evidence type="ECO:0000259" key="1">
    <source>
        <dbReference type="SMART" id="SM00382"/>
    </source>
</evidence>
<reference evidence="2" key="1">
    <citation type="submission" date="2024-07" db="EMBL/GenBank/DDBJ databases">
        <title>Complete genome sequences of cellulolytic bacteria, Kitasatospora sp. CMC57 and Streptomyces sp. CMC78, isolated from Japanese agricultural soil.</title>
        <authorList>
            <person name="Hashimoto T."/>
            <person name="Ito M."/>
            <person name="Iwamoto M."/>
            <person name="Fukahori D."/>
            <person name="Shoda T."/>
            <person name="Sakoda M."/>
            <person name="Morohoshi T."/>
            <person name="Mitsuboshi M."/>
            <person name="Nishizawa T."/>
        </authorList>
    </citation>
    <scope>NUCLEOTIDE SEQUENCE</scope>
    <source>
        <strain evidence="2">CMC57</strain>
    </source>
</reference>